<evidence type="ECO:0000313" key="3">
    <source>
        <dbReference type="Proteomes" id="UP001320768"/>
    </source>
</evidence>
<dbReference type="InterPro" id="IPR023346">
    <property type="entry name" value="Lysozyme-like_dom_sf"/>
</dbReference>
<dbReference type="Pfam" id="PF13406">
    <property type="entry name" value="SLT_2"/>
    <property type="match status" value="1"/>
</dbReference>
<feature type="domain" description="Transglycosylase SLT" evidence="1">
    <location>
        <begin position="35"/>
        <end position="325"/>
    </location>
</feature>
<dbReference type="Gene3D" id="1.10.8.350">
    <property type="entry name" value="Bacterial muramidase"/>
    <property type="match status" value="1"/>
</dbReference>
<evidence type="ECO:0000313" key="2">
    <source>
        <dbReference type="EMBL" id="MCP8351781.1"/>
    </source>
</evidence>
<evidence type="ECO:0000259" key="1">
    <source>
        <dbReference type="Pfam" id="PF13406"/>
    </source>
</evidence>
<sequence length="339" mass="37781">MLLLLSFLNTLIPPASDCYLRPDILDPHTNSDLKSISMDIAHSTHLSTHASQEILSCISNNQYTQKRTTAAPKVKSPFCQFKKNLVDPYRIKKGAAFYQKHYTALKAAEEKYHVDPFIITAIIGAESNYGSFTGSHLIKDALATVIANTKTALTISTSGASEEGVNFYQMNRKAFFINELKALIELDLKKVIDISTVKGSWDGGIGLPQFMPTSYLQHATSEQGAVPDLFNADDAIFSIAKYLIDRGNWNTGKVAIPYTPTTEEAAALKAQHSIQTNHHQDARHIYRFTLNDDTSDYWLTYSNFDAIRTYNSRPHYVINILLLSEAIHDNIRAAASSDI</sequence>
<accession>A0ABT1L4C4</accession>
<reference evidence="2 3" key="1">
    <citation type="journal article" date="2022" name="Nat. Microbiol.">
        <title>The microbiome of a bacterivorous marine choanoflagellate contains a resource-demanding obligate bacterial associate.</title>
        <authorList>
            <person name="Needham D.M."/>
            <person name="Poirier C."/>
            <person name="Bachy C."/>
            <person name="George E.E."/>
            <person name="Wilken S."/>
            <person name="Yung C.C.M."/>
            <person name="Limardo A.J."/>
            <person name="Morando M."/>
            <person name="Sudek L."/>
            <person name="Malmstrom R.R."/>
            <person name="Keeling P.J."/>
            <person name="Santoro A.E."/>
            <person name="Worden A.Z."/>
        </authorList>
    </citation>
    <scope>NUCLEOTIDE SEQUENCE [LARGE SCALE GENOMIC DNA]</scope>
    <source>
        <strain evidence="2 3">Comchoano-2</strain>
    </source>
</reference>
<dbReference type="Proteomes" id="UP001320768">
    <property type="component" value="Unassembled WGS sequence"/>
</dbReference>
<dbReference type="PANTHER" id="PTHR30163">
    <property type="entry name" value="MEMBRANE-BOUND LYTIC MUREIN TRANSGLYCOSYLASE B"/>
    <property type="match status" value="1"/>
</dbReference>
<comment type="caution">
    <text evidence="2">The sequence shown here is derived from an EMBL/GenBank/DDBJ whole genome shotgun (WGS) entry which is preliminary data.</text>
</comment>
<organism evidence="2 3">
    <name type="scientific">Candidatus Synchoanobacter obligatus</name>
    <dbReference type="NCBI Taxonomy" id="2919597"/>
    <lineage>
        <taxon>Bacteria</taxon>
        <taxon>Pseudomonadati</taxon>
        <taxon>Pseudomonadota</taxon>
        <taxon>Gammaproteobacteria</taxon>
        <taxon>Candidatus Comchoanobacterales</taxon>
        <taxon>Candidatus Comchoanobacteraceae</taxon>
        <taxon>Candidatus Synchoanobacter</taxon>
    </lineage>
</organism>
<dbReference type="Gene3D" id="1.10.530.10">
    <property type="match status" value="1"/>
</dbReference>
<dbReference type="PANTHER" id="PTHR30163:SF9">
    <property type="entry name" value="MEMBRANE-BOUND LYTIC MUREIN TRANSGLYCOSYLASE B"/>
    <property type="match status" value="1"/>
</dbReference>
<gene>
    <name evidence="2" type="ORF">MKS91_00525</name>
</gene>
<name>A0ABT1L4C4_9GAMM</name>
<dbReference type="SUPFAM" id="SSF53955">
    <property type="entry name" value="Lysozyme-like"/>
    <property type="match status" value="1"/>
</dbReference>
<proteinExistence type="predicted"/>
<protein>
    <submittedName>
        <fullName evidence="2">Lytic murein transglycosylase</fullName>
    </submittedName>
</protein>
<dbReference type="RefSeq" id="WP_258568895.1">
    <property type="nucleotide sequence ID" value="NZ_JAKUDN010000001.1"/>
</dbReference>
<dbReference type="InterPro" id="IPR043426">
    <property type="entry name" value="MltB-like"/>
</dbReference>
<keyword evidence="3" id="KW-1185">Reference proteome</keyword>
<dbReference type="EMBL" id="JAKUDN010000001">
    <property type="protein sequence ID" value="MCP8351781.1"/>
    <property type="molecule type" value="Genomic_DNA"/>
</dbReference>
<dbReference type="InterPro" id="IPR031304">
    <property type="entry name" value="SLT_2"/>
</dbReference>